<gene>
    <name evidence="6" type="ORF">E1298_18045</name>
</gene>
<dbReference type="GO" id="GO:0015833">
    <property type="term" value="P:peptide transport"/>
    <property type="evidence" value="ECO:0007669"/>
    <property type="project" value="TreeGrafter"/>
</dbReference>
<dbReference type="PROSITE" id="PS51257">
    <property type="entry name" value="PROKAR_LIPOPROTEIN"/>
    <property type="match status" value="1"/>
</dbReference>
<evidence type="ECO:0000256" key="1">
    <source>
        <dbReference type="ARBA" id="ARBA00005695"/>
    </source>
</evidence>
<dbReference type="Gene3D" id="3.40.190.10">
    <property type="entry name" value="Periplasmic binding protein-like II"/>
    <property type="match status" value="1"/>
</dbReference>
<feature type="signal peptide" evidence="4">
    <location>
        <begin position="1"/>
        <end position="31"/>
    </location>
</feature>
<organism evidence="6 7">
    <name type="scientific">Actinomadura rubrisoli</name>
    <dbReference type="NCBI Taxonomy" id="2530368"/>
    <lineage>
        <taxon>Bacteria</taxon>
        <taxon>Bacillati</taxon>
        <taxon>Actinomycetota</taxon>
        <taxon>Actinomycetes</taxon>
        <taxon>Streptosporangiales</taxon>
        <taxon>Thermomonosporaceae</taxon>
        <taxon>Actinomadura</taxon>
    </lineage>
</organism>
<evidence type="ECO:0000256" key="3">
    <source>
        <dbReference type="ARBA" id="ARBA00022729"/>
    </source>
</evidence>
<keyword evidence="2" id="KW-0813">Transport</keyword>
<feature type="chain" id="PRO_5020441515" description="Solute-binding protein family 5 domain-containing protein" evidence="4">
    <location>
        <begin position="32"/>
        <end position="518"/>
    </location>
</feature>
<evidence type="ECO:0000313" key="7">
    <source>
        <dbReference type="Proteomes" id="UP000294513"/>
    </source>
</evidence>
<evidence type="ECO:0000313" key="6">
    <source>
        <dbReference type="EMBL" id="TDD85925.1"/>
    </source>
</evidence>
<dbReference type="OrthoDB" id="9803988at2"/>
<evidence type="ECO:0000256" key="4">
    <source>
        <dbReference type="SAM" id="SignalP"/>
    </source>
</evidence>
<dbReference type="InterPro" id="IPR039424">
    <property type="entry name" value="SBP_5"/>
</dbReference>
<dbReference type="AlphaFoldDB" id="A0A4R5BJE8"/>
<evidence type="ECO:0000256" key="2">
    <source>
        <dbReference type="ARBA" id="ARBA00022448"/>
    </source>
</evidence>
<proteinExistence type="inferred from homology"/>
<sequence>MNPTRRIRPPAIAVLSCAALALTACSSSTGAASGDTTLTIALPAPPESLNPGQNGSGGQGIIHWLTYEPLIRANSNGTFSPGLATSWKYVGTGNKRFEMTIRDGVKFADGTPVDPAAVAATLSYYLKNPGSMSPFLTGIRGASATGGTTVRVDLSSPNPMLPYVFSQLVNWGDVISPAGLRNPAQLTTKTFGAGPYTLDPAATIAGDHYTLVRNRGYYKPSEQRWDRVVVKVIGDPNSALQALNSGQIDVDLNATATLSSQARGHGVTVLAGDPGVLSLYLIDRAGATSPPLGDRRVRQALNHAIDRAAIAKALGTGYTPAGQIAPPGTDGHDPALEAAYPYDPAKARKLLADAGHPGGFEVQLVDLSMFGMNVVSQAVAAQLAKVGVRVSLHNVGNDLNKYVAELSSHKYAVTTFRLSSPMFASALFNFTGAASPLNPYKSSDPQITRAFAALGAAPAARQEAAARALNTAVVDQAWFVPISVIHNYVFAKGVSGLGSYGSNGALDVLYWAPKSSAP</sequence>
<comment type="caution">
    <text evidence="6">The sequence shown here is derived from an EMBL/GenBank/DDBJ whole genome shotgun (WGS) entry which is preliminary data.</text>
</comment>
<dbReference type="SUPFAM" id="SSF53850">
    <property type="entry name" value="Periplasmic binding protein-like II"/>
    <property type="match status" value="1"/>
</dbReference>
<name>A0A4R5BJE8_9ACTN</name>
<protein>
    <recommendedName>
        <fullName evidence="5">Solute-binding protein family 5 domain-containing protein</fullName>
    </recommendedName>
</protein>
<keyword evidence="3 4" id="KW-0732">Signal</keyword>
<dbReference type="Gene3D" id="3.10.105.10">
    <property type="entry name" value="Dipeptide-binding Protein, Domain 3"/>
    <property type="match status" value="1"/>
</dbReference>
<dbReference type="EMBL" id="SMKU01000085">
    <property type="protein sequence ID" value="TDD85925.1"/>
    <property type="molecule type" value="Genomic_DNA"/>
</dbReference>
<dbReference type="RefSeq" id="WP_131894686.1">
    <property type="nucleotide sequence ID" value="NZ_SMKU01000085.1"/>
</dbReference>
<keyword evidence="7" id="KW-1185">Reference proteome</keyword>
<dbReference type="PANTHER" id="PTHR30290">
    <property type="entry name" value="PERIPLASMIC BINDING COMPONENT OF ABC TRANSPORTER"/>
    <property type="match status" value="1"/>
</dbReference>
<dbReference type="Pfam" id="PF00496">
    <property type="entry name" value="SBP_bac_5"/>
    <property type="match status" value="1"/>
</dbReference>
<reference evidence="6 7" key="1">
    <citation type="submission" date="2019-03" db="EMBL/GenBank/DDBJ databases">
        <title>Draft genome sequences of novel Actinobacteria.</title>
        <authorList>
            <person name="Sahin N."/>
            <person name="Ay H."/>
            <person name="Saygin H."/>
        </authorList>
    </citation>
    <scope>NUCLEOTIDE SEQUENCE [LARGE SCALE GENOMIC DNA]</scope>
    <source>
        <strain evidence="6 7">H3C3</strain>
    </source>
</reference>
<accession>A0A4R5BJE8</accession>
<dbReference type="Proteomes" id="UP000294513">
    <property type="component" value="Unassembled WGS sequence"/>
</dbReference>
<dbReference type="InterPro" id="IPR000914">
    <property type="entry name" value="SBP_5_dom"/>
</dbReference>
<dbReference type="PANTHER" id="PTHR30290:SF9">
    <property type="entry name" value="OLIGOPEPTIDE-BINDING PROTEIN APPA"/>
    <property type="match status" value="1"/>
</dbReference>
<comment type="similarity">
    <text evidence="1">Belongs to the bacterial solute-binding protein 5 family.</text>
</comment>
<evidence type="ECO:0000259" key="5">
    <source>
        <dbReference type="Pfam" id="PF00496"/>
    </source>
</evidence>
<dbReference type="GO" id="GO:1904680">
    <property type="term" value="F:peptide transmembrane transporter activity"/>
    <property type="evidence" value="ECO:0007669"/>
    <property type="project" value="TreeGrafter"/>
</dbReference>
<feature type="domain" description="Solute-binding protein family 5" evidence="5">
    <location>
        <begin position="79"/>
        <end position="419"/>
    </location>
</feature>